<dbReference type="PANTHER" id="PTHR11528">
    <property type="entry name" value="HEAT SHOCK PROTEIN 90 FAMILY MEMBER"/>
    <property type="match status" value="1"/>
</dbReference>
<protein>
    <recommendedName>
        <fullName evidence="9 10">Chaperone protein HtpG</fullName>
    </recommendedName>
    <alternativeName>
        <fullName evidence="10">Heat shock protein HtpG</fullName>
    </alternativeName>
    <alternativeName>
        <fullName evidence="10">High temperature protein G</fullName>
    </alternativeName>
</protein>
<dbReference type="GO" id="GO:0140662">
    <property type="term" value="F:ATP-dependent protein folding chaperone"/>
    <property type="evidence" value="ECO:0007669"/>
    <property type="project" value="InterPro"/>
</dbReference>
<dbReference type="Gene3D" id="3.40.50.11260">
    <property type="match status" value="1"/>
</dbReference>
<dbReference type="InterPro" id="IPR037196">
    <property type="entry name" value="HSP90_C"/>
</dbReference>
<dbReference type="RefSeq" id="WP_108673646.1">
    <property type="nucleotide sequence ID" value="NZ_CP025628.1"/>
</dbReference>
<dbReference type="GO" id="GO:0016887">
    <property type="term" value="F:ATP hydrolysis activity"/>
    <property type="evidence" value="ECO:0007669"/>
    <property type="project" value="InterPro"/>
</dbReference>
<dbReference type="GO" id="GO:0005524">
    <property type="term" value="F:ATP binding"/>
    <property type="evidence" value="ECO:0007669"/>
    <property type="project" value="UniProtKB-UniRule"/>
</dbReference>
<evidence type="ECO:0000313" key="14">
    <source>
        <dbReference type="Proteomes" id="UP000266796"/>
    </source>
</evidence>
<feature type="region of interest" description="A; substrate-binding" evidence="10">
    <location>
        <begin position="1"/>
        <end position="344"/>
    </location>
</feature>
<dbReference type="KEGG" id="kso:CKSOR_00080"/>
<dbReference type="Proteomes" id="UP000266796">
    <property type="component" value="Chromosome"/>
</dbReference>
<evidence type="ECO:0000256" key="2">
    <source>
        <dbReference type="ARBA" id="ARBA00008239"/>
    </source>
</evidence>
<evidence type="ECO:0000256" key="4">
    <source>
        <dbReference type="ARBA" id="ARBA00022741"/>
    </source>
</evidence>
<evidence type="ECO:0000259" key="12">
    <source>
        <dbReference type="SMART" id="SM00387"/>
    </source>
</evidence>
<accession>A0A3Q8ETW8</accession>
<comment type="caution">
    <text evidence="10">Lacks conserved residue(s) required for the propagation of feature annotation.</text>
</comment>
<evidence type="ECO:0000256" key="1">
    <source>
        <dbReference type="ARBA" id="ARBA00004496"/>
    </source>
</evidence>
<dbReference type="GO" id="GO:0005737">
    <property type="term" value="C:cytoplasm"/>
    <property type="evidence" value="ECO:0007669"/>
    <property type="project" value="UniProtKB-SubCell"/>
</dbReference>
<keyword evidence="4 10" id="KW-0547">Nucleotide-binding</keyword>
<dbReference type="AlphaFoldDB" id="A0A3Q8ETW8"/>
<feature type="binding site" evidence="11">
    <location>
        <begin position="104"/>
        <end position="105"/>
    </location>
    <ligand>
        <name>ATP</name>
        <dbReference type="ChEBI" id="CHEBI:30616"/>
    </ligand>
</feature>
<evidence type="ECO:0000256" key="7">
    <source>
        <dbReference type="ARBA" id="ARBA00023186"/>
    </source>
</evidence>
<dbReference type="Gene3D" id="1.20.120.790">
    <property type="entry name" value="Heat shock protein 90, C-terminal domain"/>
    <property type="match status" value="1"/>
</dbReference>
<dbReference type="Pfam" id="PF00183">
    <property type="entry name" value="HSP90"/>
    <property type="match status" value="1"/>
</dbReference>
<evidence type="ECO:0000256" key="6">
    <source>
        <dbReference type="ARBA" id="ARBA00023016"/>
    </source>
</evidence>
<name>A0A3Q8ETW8_9PROT</name>
<proteinExistence type="inferred from homology"/>
<dbReference type="SUPFAM" id="SSF110942">
    <property type="entry name" value="HSP90 C-terminal domain"/>
    <property type="match status" value="1"/>
</dbReference>
<comment type="subunit">
    <text evidence="10">Homodimer.</text>
</comment>
<dbReference type="PROSITE" id="PS00298">
    <property type="entry name" value="HSP90"/>
    <property type="match status" value="1"/>
</dbReference>
<reference evidence="13 14" key="1">
    <citation type="journal article" date="2018" name="Parasitology">
        <title>The reduced genome of Candidatus Kinetoplastibacterium sorsogonicusi, the endosymbiont of Kentomonas sorsogonicus (Trypanosomatidae): loss of the haem-synthesis pathway.</title>
        <authorList>
            <person name="Silva F.M."/>
            <person name="Kostygov A.Y."/>
            <person name="Spodareva V.V."/>
            <person name="Butenko A."/>
            <person name="Tossou R."/>
            <person name="Lukes J."/>
            <person name="Yurchenko V."/>
            <person name="Alves J.M.P."/>
        </authorList>
    </citation>
    <scope>NUCLEOTIDE SEQUENCE [LARGE SCALE GENOMIC DNA]</scope>
    <source>
        <strain evidence="13 14">MF-08</strain>
    </source>
</reference>
<feature type="binding site" evidence="11">
    <location>
        <position position="84"/>
    </location>
    <ligand>
        <name>ATP</name>
        <dbReference type="ChEBI" id="CHEBI:30616"/>
    </ligand>
</feature>
<organism evidence="13 14">
    <name type="scientific">Candidatus Kinetoplastidibacterium kentomonadis</name>
    <dbReference type="NCBI Taxonomy" id="1576550"/>
    <lineage>
        <taxon>Bacteria</taxon>
        <taxon>Pseudomonadati</taxon>
        <taxon>Pseudomonadota</taxon>
        <taxon>Betaproteobacteria</taxon>
        <taxon>Candidatus Kinetoplastidibacterium</taxon>
    </lineage>
</organism>
<dbReference type="Gene3D" id="3.30.230.80">
    <property type="match status" value="1"/>
</dbReference>
<keyword evidence="6 10" id="KW-0346">Stress response</keyword>
<evidence type="ECO:0000313" key="13">
    <source>
        <dbReference type="EMBL" id="AWD32222.1"/>
    </source>
</evidence>
<dbReference type="OrthoDB" id="9802640at2"/>
<feature type="binding site" evidence="11">
    <location>
        <begin position="126"/>
        <end position="131"/>
    </location>
    <ligand>
        <name>ATP</name>
        <dbReference type="ChEBI" id="CHEBI:30616"/>
    </ligand>
</feature>
<keyword evidence="7 10" id="KW-0143">Chaperone</keyword>
<dbReference type="InterPro" id="IPR019805">
    <property type="entry name" value="Heat_shock_protein_90_CS"/>
</dbReference>
<dbReference type="CDD" id="cd16927">
    <property type="entry name" value="HATPase_Hsp90-like"/>
    <property type="match status" value="1"/>
</dbReference>
<keyword evidence="3 10" id="KW-0963">Cytoplasm</keyword>
<dbReference type="Pfam" id="PF13589">
    <property type="entry name" value="HATPase_c_3"/>
    <property type="match status" value="1"/>
</dbReference>
<feature type="binding site" evidence="11">
    <location>
        <position position="178"/>
    </location>
    <ligand>
        <name>ATP</name>
        <dbReference type="ChEBI" id="CHEBI:30616"/>
    </ligand>
</feature>
<evidence type="ECO:0000256" key="10">
    <source>
        <dbReference type="HAMAP-Rule" id="MF_00505"/>
    </source>
</evidence>
<feature type="binding site" evidence="11">
    <location>
        <position position="344"/>
    </location>
    <ligand>
        <name>ATP</name>
        <dbReference type="ChEBI" id="CHEBI:30616"/>
    </ligand>
</feature>
<feature type="binding site" evidence="11">
    <location>
        <position position="43"/>
    </location>
    <ligand>
        <name>ATP</name>
        <dbReference type="ChEBI" id="CHEBI:30616"/>
    </ligand>
</feature>
<sequence length="632" mass="73080">MTKNNNLAKETISFQTEVKQLLHLMIHSLYSNKEIFLRELISNASDACDKLRFESIENSSLLNNKDLSIIITYSKEKGTITISDNGIGLNREEAIENLGTIARSGTKDFFSKLTGDKQKDSNLIGQFGVGFYSAFIVADQVSVISRKFNVEENQAICWESNGEGEFSINYTNKKSSGTDVILHLKADENEFLNGWKIRDIVRRFSNHISLPIKMFKEEWNEEKKEQIITDQLEIINIANALWARNKTDITNEQYIDFYKTTFNDFNDPLAWTHNHVEGNHEYTQLLFIPKKSQFDLWERDHKSNLKLYVKKVFIMDDSDQLLPNFLRFVKGIIDASDLPLNISREILQESRYIKIIKDSSTKRVISLLEDIANNKHEDYLLFWNEFGQILKEGIGEDFNNKLRLSKLLRFASTNSQDNSQKVSLIDYVSRMKENQNDIYYITADSYEAAINSPHIEIFRKKNIEVLLLSDRIDEWMLSYLQDFQEKKLISIAKSDLDLSNFIDEKDKVEQKELIDSSKEFIKNIKEVLSDKVKDVLVSNRLVDSPACIVVGKNDLSPHMIQILKNAGQNPNFTKPILEVNPKHPILEYMKTLGDNEFKEMANIIFDQSLLLAGGQLPDFSEFIKNINHFIVK</sequence>
<evidence type="ECO:0000256" key="9">
    <source>
        <dbReference type="ARBA" id="ARBA00070675"/>
    </source>
</evidence>
<feature type="domain" description="Histidine kinase/HSP90-like ATPase" evidence="12">
    <location>
        <begin position="32"/>
        <end position="188"/>
    </location>
</feature>
<dbReference type="SMART" id="SM00387">
    <property type="entry name" value="HATPase_c"/>
    <property type="match status" value="1"/>
</dbReference>
<dbReference type="PIRSF" id="PIRSF002583">
    <property type="entry name" value="Hsp90"/>
    <property type="match status" value="1"/>
</dbReference>
<dbReference type="NCBIfam" id="NF003555">
    <property type="entry name" value="PRK05218.1"/>
    <property type="match status" value="1"/>
</dbReference>
<keyword evidence="5 10" id="KW-0067">ATP-binding</keyword>
<feature type="region of interest" description="C" evidence="10">
    <location>
        <begin position="562"/>
        <end position="632"/>
    </location>
</feature>
<comment type="function">
    <text evidence="8 10">Molecular chaperone. Has ATPase activity.</text>
</comment>
<dbReference type="InterPro" id="IPR001404">
    <property type="entry name" value="Hsp90_fam"/>
</dbReference>
<dbReference type="SUPFAM" id="SSF54211">
    <property type="entry name" value="Ribosomal protein S5 domain 2-like"/>
    <property type="match status" value="1"/>
</dbReference>
<dbReference type="InterPro" id="IPR003594">
    <property type="entry name" value="HATPase_dom"/>
</dbReference>
<comment type="subcellular location">
    <subcellularLocation>
        <location evidence="1 10">Cytoplasm</location>
    </subcellularLocation>
</comment>
<evidence type="ECO:0000256" key="3">
    <source>
        <dbReference type="ARBA" id="ARBA00022490"/>
    </source>
</evidence>
<keyword evidence="14" id="KW-1185">Reference proteome</keyword>
<dbReference type="PRINTS" id="PR00775">
    <property type="entry name" value="HEATSHOCK90"/>
</dbReference>
<dbReference type="FunFam" id="3.30.230.80:FF:000002">
    <property type="entry name" value="Molecular chaperone HtpG"/>
    <property type="match status" value="1"/>
</dbReference>
<feature type="binding site" evidence="11">
    <location>
        <position position="39"/>
    </location>
    <ligand>
        <name>ATP</name>
        <dbReference type="ChEBI" id="CHEBI:30616"/>
    </ligand>
</feature>
<dbReference type="HAMAP" id="MF_00505">
    <property type="entry name" value="HSP90"/>
    <property type="match status" value="1"/>
</dbReference>
<comment type="similarity">
    <text evidence="2 10">Belongs to the heat shock protein 90 family.</text>
</comment>
<dbReference type="GO" id="GO:0051082">
    <property type="term" value="F:unfolded protein binding"/>
    <property type="evidence" value="ECO:0007669"/>
    <property type="project" value="UniProtKB-UniRule"/>
</dbReference>
<dbReference type="InterPro" id="IPR020568">
    <property type="entry name" value="Ribosomal_Su5_D2-typ_SF"/>
</dbReference>
<dbReference type="SUPFAM" id="SSF55874">
    <property type="entry name" value="ATPase domain of HSP90 chaperone/DNA topoisomerase II/histidine kinase"/>
    <property type="match status" value="1"/>
</dbReference>
<feature type="binding site" evidence="11">
    <location>
        <position position="97"/>
    </location>
    <ligand>
        <name>ATP</name>
        <dbReference type="ChEBI" id="CHEBI:30616"/>
    </ligand>
</feature>
<dbReference type="EMBL" id="CP025628">
    <property type="protein sequence ID" value="AWD32222.1"/>
    <property type="molecule type" value="Genomic_DNA"/>
</dbReference>
<dbReference type="InterPro" id="IPR036890">
    <property type="entry name" value="HATPase_C_sf"/>
</dbReference>
<gene>
    <name evidence="10 13" type="primary">htpG</name>
    <name evidence="13" type="ORF">CKSOR_00080</name>
</gene>
<evidence type="ECO:0000256" key="5">
    <source>
        <dbReference type="ARBA" id="ARBA00022840"/>
    </source>
</evidence>
<dbReference type="InterPro" id="IPR020575">
    <property type="entry name" value="Hsp90_N"/>
</dbReference>
<dbReference type="Gene3D" id="3.30.565.10">
    <property type="entry name" value="Histidine kinase-like ATPase, C-terminal domain"/>
    <property type="match status" value="1"/>
</dbReference>
<evidence type="ECO:0000256" key="8">
    <source>
        <dbReference type="ARBA" id="ARBA00058590"/>
    </source>
</evidence>
<evidence type="ECO:0000256" key="11">
    <source>
        <dbReference type="PIRSR" id="PIRSR002583-1"/>
    </source>
</evidence>
<dbReference type="FunFam" id="3.30.565.10:FF:000009">
    <property type="entry name" value="Molecular chaperone HtpG"/>
    <property type="match status" value="1"/>
</dbReference>